<sequence>MPWRCDGPNCFRINPPLCCIPYNPAILGVWSWQEAMTQPAIYFGVLSMAASHRFHLLHEESGKDPTIQEIHRSLEYRHEILRITQESLAEVAPSPSKVTSIVVMVAYLLCIEGANSNFEAIDAHIAGLNDYLQSIGGIDVLDLPAIAFLMGVDILSVAMQHPAIRVSFSLIDDPESDSIPRGIFKLLGTRFSTTAWSSLLDRPLRNTIQNACRLIIHYETDELRPENKKIVNYGDNDPWMLAQRYLLSLSYDHLGPVDIREPLRRSILVLAMTRYCKFGVFPCMDTIAKDLKNSLVTRLDIFRTVAPDLFFWILYTGALAARARKTSQIYRWYCESLAEASAAVRLNNWNETESLLEQFLYVSRTSDRVAEDVWRDVISLRNR</sequence>
<dbReference type="PANTHER" id="PTHR37540">
    <property type="entry name" value="TRANSCRIPTION FACTOR (ACR-2), PUTATIVE-RELATED-RELATED"/>
    <property type="match status" value="1"/>
</dbReference>
<proteinExistence type="predicted"/>
<evidence type="ECO:0000313" key="1">
    <source>
        <dbReference type="EMBL" id="KAL2812539.1"/>
    </source>
</evidence>
<organism evidence="1 2">
    <name type="scientific">Aspergillus granulosus</name>
    <dbReference type="NCBI Taxonomy" id="176169"/>
    <lineage>
        <taxon>Eukaryota</taxon>
        <taxon>Fungi</taxon>
        <taxon>Dikarya</taxon>
        <taxon>Ascomycota</taxon>
        <taxon>Pezizomycotina</taxon>
        <taxon>Eurotiomycetes</taxon>
        <taxon>Eurotiomycetidae</taxon>
        <taxon>Eurotiales</taxon>
        <taxon>Aspergillaceae</taxon>
        <taxon>Aspergillus</taxon>
        <taxon>Aspergillus subgen. Nidulantes</taxon>
    </lineage>
</organism>
<protein>
    <submittedName>
        <fullName evidence="1">Uncharacterized protein</fullName>
    </submittedName>
</protein>
<keyword evidence="2" id="KW-1185">Reference proteome</keyword>
<evidence type="ECO:0000313" key="2">
    <source>
        <dbReference type="Proteomes" id="UP001610334"/>
    </source>
</evidence>
<dbReference type="EMBL" id="JBFXLT010000047">
    <property type="protein sequence ID" value="KAL2812539.1"/>
    <property type="molecule type" value="Genomic_DNA"/>
</dbReference>
<name>A0ABR4HAP6_9EURO</name>
<accession>A0ABR4HAP6</accession>
<gene>
    <name evidence="1" type="ORF">BJX63DRAFT_421756</name>
</gene>
<reference evidence="1 2" key="1">
    <citation type="submission" date="2024-07" db="EMBL/GenBank/DDBJ databases">
        <title>Section-level genome sequencing and comparative genomics of Aspergillus sections Usti and Cavernicolus.</title>
        <authorList>
            <consortium name="Lawrence Berkeley National Laboratory"/>
            <person name="Nybo J.L."/>
            <person name="Vesth T.C."/>
            <person name="Theobald S."/>
            <person name="Frisvad J.C."/>
            <person name="Larsen T.O."/>
            <person name="Kjaerboelling I."/>
            <person name="Rothschild-Mancinelli K."/>
            <person name="Lyhne E.K."/>
            <person name="Kogle M.E."/>
            <person name="Barry K."/>
            <person name="Clum A."/>
            <person name="Na H."/>
            <person name="Ledsgaard L."/>
            <person name="Lin J."/>
            <person name="Lipzen A."/>
            <person name="Kuo A."/>
            <person name="Riley R."/>
            <person name="Mondo S."/>
            <person name="Labutti K."/>
            <person name="Haridas S."/>
            <person name="Pangalinan J."/>
            <person name="Salamov A.A."/>
            <person name="Simmons B.A."/>
            <person name="Magnuson J.K."/>
            <person name="Chen J."/>
            <person name="Drula E."/>
            <person name="Henrissat B."/>
            <person name="Wiebenga A."/>
            <person name="Lubbers R.J."/>
            <person name="Gomes A.C."/>
            <person name="Makela M.R."/>
            <person name="Stajich J."/>
            <person name="Grigoriev I.V."/>
            <person name="Mortensen U.H."/>
            <person name="De Vries R.P."/>
            <person name="Baker S.E."/>
            <person name="Andersen M.R."/>
        </authorList>
    </citation>
    <scope>NUCLEOTIDE SEQUENCE [LARGE SCALE GENOMIC DNA]</scope>
    <source>
        <strain evidence="1 2">CBS 588.65</strain>
    </source>
</reference>
<comment type="caution">
    <text evidence="1">The sequence shown here is derived from an EMBL/GenBank/DDBJ whole genome shotgun (WGS) entry which is preliminary data.</text>
</comment>
<dbReference type="PANTHER" id="PTHR37540:SF5">
    <property type="entry name" value="TRANSCRIPTION FACTOR DOMAIN-CONTAINING PROTEIN"/>
    <property type="match status" value="1"/>
</dbReference>
<dbReference type="Proteomes" id="UP001610334">
    <property type="component" value="Unassembled WGS sequence"/>
</dbReference>